<reference evidence="1 2" key="1">
    <citation type="submission" date="2019-12" db="EMBL/GenBank/DDBJ databases">
        <title>Nocardia macrotermitis sp. nov. and Nocardia aurantia sp. nov., isolated from the gut of the fungus growing-termite Macrotermes natalensis.</title>
        <authorList>
            <person name="Christine B."/>
            <person name="Rene B."/>
        </authorList>
    </citation>
    <scope>NUCLEOTIDE SEQUENCE [LARGE SCALE GENOMIC DNA]</scope>
    <source>
        <strain evidence="1 2">DSM 102126</strain>
    </source>
</reference>
<protein>
    <submittedName>
        <fullName evidence="1">Aminobenzoate oxygenase</fullName>
    </submittedName>
</protein>
<keyword evidence="2" id="KW-1185">Reference proteome</keyword>
<dbReference type="Proteomes" id="UP000431901">
    <property type="component" value="Unassembled WGS sequence"/>
</dbReference>
<dbReference type="InterPro" id="IPR012348">
    <property type="entry name" value="RNR-like"/>
</dbReference>
<dbReference type="GO" id="GO:0016491">
    <property type="term" value="F:oxidoreductase activity"/>
    <property type="evidence" value="ECO:0007669"/>
    <property type="project" value="InterPro"/>
</dbReference>
<dbReference type="InterPro" id="IPR025859">
    <property type="entry name" value="AurF/CmlI"/>
</dbReference>
<comment type="caution">
    <text evidence="1">The sequence shown here is derived from an EMBL/GenBank/DDBJ whole genome shotgun (WGS) entry which is preliminary data.</text>
</comment>
<dbReference type="AlphaFoldDB" id="A0A6I4W694"/>
<accession>A0A6I4W694</accession>
<proteinExistence type="predicted"/>
<evidence type="ECO:0000313" key="2">
    <source>
        <dbReference type="Proteomes" id="UP000431901"/>
    </source>
</evidence>
<organism evidence="1 2">
    <name type="scientific">Actinomadura rayongensis</name>
    <dbReference type="NCBI Taxonomy" id="1429076"/>
    <lineage>
        <taxon>Bacteria</taxon>
        <taxon>Bacillati</taxon>
        <taxon>Actinomycetota</taxon>
        <taxon>Actinomycetes</taxon>
        <taxon>Streptosporangiales</taxon>
        <taxon>Thermomonosporaceae</taxon>
        <taxon>Actinomadura</taxon>
    </lineage>
</organism>
<gene>
    <name evidence="1" type="ORF">GQ466_19775</name>
</gene>
<dbReference type="SUPFAM" id="SSF47240">
    <property type="entry name" value="Ferritin-like"/>
    <property type="match status" value="1"/>
</dbReference>
<name>A0A6I4W694_9ACTN</name>
<dbReference type="OrthoDB" id="5500270at2"/>
<dbReference type="CDD" id="cd00657">
    <property type="entry name" value="Ferritin_like"/>
    <property type="match status" value="1"/>
</dbReference>
<sequence>MMSATDATWSVAMNGRATFSWDYDAGNERLLSLYRKGKDKQWDQERRIDWDVPTDPDDPLGMPDVMVPLYGSPTWAKLGPKNIAELRLHGAAWQFSQFLHGEQGALICASRLVESVPGIDAKLYAATQVVDEARHTEIFSRFLTERVGVQYPINQNLASLLDDTLTDSRWDLPYLGMQVLIEGLALAAFGLLRDMTTQPLARQILAYVMQDEARHVAFGRLALRDYYREIDARERAEREDFVIEACYRMRDRFLWTDVIVALGYERSKSPETRPNREALRMFQRALFGRIVPCVRDIGLWTDRVRAAYADIGVLDLADVDLQAAMARDEDLAEQEDRARDARVAEVGEMIARGADG</sequence>
<evidence type="ECO:0000313" key="1">
    <source>
        <dbReference type="EMBL" id="MXQ66259.1"/>
    </source>
</evidence>
<dbReference type="Pfam" id="PF11583">
    <property type="entry name" value="AurF"/>
    <property type="match status" value="1"/>
</dbReference>
<dbReference type="EMBL" id="WUTW01000004">
    <property type="protein sequence ID" value="MXQ66259.1"/>
    <property type="molecule type" value="Genomic_DNA"/>
</dbReference>
<dbReference type="Gene3D" id="1.10.620.20">
    <property type="entry name" value="Ribonucleotide Reductase, subunit A"/>
    <property type="match status" value="1"/>
</dbReference>
<dbReference type="InterPro" id="IPR009078">
    <property type="entry name" value="Ferritin-like_SF"/>
</dbReference>